<comment type="caution">
    <text evidence="7">The sequence shown here is derived from an EMBL/GenBank/DDBJ whole genome shotgun (WGS) entry which is preliminary data.</text>
</comment>
<dbReference type="PANTHER" id="PTHR42784:SF1">
    <property type="entry name" value="PYRANOSE 2-OXIDASE"/>
    <property type="match status" value="1"/>
</dbReference>
<protein>
    <submittedName>
        <fullName evidence="7">GMC oxidoreductase</fullName>
    </submittedName>
</protein>
<reference evidence="8" key="1">
    <citation type="journal article" date="2019" name="Int. J. Syst. Evol. Microbiol.">
        <title>The Global Catalogue of Microorganisms (GCM) 10K type strain sequencing project: providing services to taxonomists for standard genome sequencing and annotation.</title>
        <authorList>
            <consortium name="The Broad Institute Genomics Platform"/>
            <consortium name="The Broad Institute Genome Sequencing Center for Infectious Disease"/>
            <person name="Wu L."/>
            <person name="Ma J."/>
        </authorList>
    </citation>
    <scope>NUCLEOTIDE SEQUENCE [LARGE SCALE GENOMIC DNA]</scope>
    <source>
        <strain evidence="8">KCTC 52449</strain>
    </source>
</reference>
<gene>
    <name evidence="7" type="ORF">ACFOEW_00290</name>
</gene>
<dbReference type="SUPFAM" id="SSF54373">
    <property type="entry name" value="FAD-linked reductases, C-terminal domain"/>
    <property type="match status" value="1"/>
</dbReference>
<name>A0ABV7JQJ0_9ALTE</name>
<evidence type="ECO:0000256" key="5">
    <source>
        <dbReference type="ARBA" id="ARBA00023002"/>
    </source>
</evidence>
<dbReference type="EMBL" id="JBHRSX010000004">
    <property type="protein sequence ID" value="MFC3200259.1"/>
    <property type="molecule type" value="Genomic_DNA"/>
</dbReference>
<keyword evidence="5" id="KW-0560">Oxidoreductase</keyword>
<dbReference type="PANTHER" id="PTHR42784">
    <property type="entry name" value="PYRANOSE 2-OXIDASE"/>
    <property type="match status" value="1"/>
</dbReference>
<keyword evidence="3" id="KW-0285">Flavoprotein</keyword>
<dbReference type="RefSeq" id="WP_123327042.1">
    <property type="nucleotide sequence ID" value="NZ_JBHRSX010000004.1"/>
</dbReference>
<comment type="cofactor">
    <cofactor evidence="1">
        <name>FAD</name>
        <dbReference type="ChEBI" id="CHEBI:57692"/>
    </cofactor>
</comment>
<evidence type="ECO:0000256" key="2">
    <source>
        <dbReference type="ARBA" id="ARBA00010790"/>
    </source>
</evidence>
<accession>A0ABV7JQJ0</accession>
<dbReference type="InterPro" id="IPR007867">
    <property type="entry name" value="GMC_OxRtase_C"/>
</dbReference>
<evidence type="ECO:0000256" key="4">
    <source>
        <dbReference type="ARBA" id="ARBA00022827"/>
    </source>
</evidence>
<evidence type="ECO:0000256" key="3">
    <source>
        <dbReference type="ARBA" id="ARBA00022630"/>
    </source>
</evidence>
<keyword evidence="4" id="KW-0274">FAD</keyword>
<evidence type="ECO:0000313" key="7">
    <source>
        <dbReference type="EMBL" id="MFC3200259.1"/>
    </source>
</evidence>
<comment type="similarity">
    <text evidence="2">Belongs to the GMC oxidoreductase family.</text>
</comment>
<organism evidence="7 8">
    <name type="scientific">Alteromonas oceani</name>
    <dbReference type="NCBI Taxonomy" id="2071609"/>
    <lineage>
        <taxon>Bacteria</taxon>
        <taxon>Pseudomonadati</taxon>
        <taxon>Pseudomonadota</taxon>
        <taxon>Gammaproteobacteria</taxon>
        <taxon>Alteromonadales</taxon>
        <taxon>Alteromonadaceae</taxon>
        <taxon>Alteromonas/Salinimonas group</taxon>
        <taxon>Alteromonas</taxon>
    </lineage>
</organism>
<evidence type="ECO:0000313" key="8">
    <source>
        <dbReference type="Proteomes" id="UP001595477"/>
    </source>
</evidence>
<proteinExistence type="inferred from homology"/>
<feature type="domain" description="Glucose-methanol-choline oxidoreductase C-terminal" evidence="6">
    <location>
        <begin position="369"/>
        <end position="498"/>
    </location>
</feature>
<keyword evidence="8" id="KW-1185">Reference proteome</keyword>
<dbReference type="InterPro" id="IPR036188">
    <property type="entry name" value="FAD/NAD-bd_sf"/>
</dbReference>
<dbReference type="Gene3D" id="3.50.50.60">
    <property type="entry name" value="FAD/NAD(P)-binding domain"/>
    <property type="match status" value="2"/>
</dbReference>
<sequence length="510" mass="57199">MITHIEKENGSVIECDIAIIGAGTVGLPVSVQIAQNSDLKIVCVESGDEHQNQDKHPLNKVNHIDKYYDGAENGRFRCLGGTSSRWGGALIPFQAADLNDSEWPISLSELEPYIPQLEEMFDLEKGEYTDSYFPYDLKSNHVNRLAKWPAFKKRNVANIFKPKAQKQENLNVYLGATVVGIKNIGDKKVLLTVLAESGKKVELFAKEVIIAAGAIETTRLALLIQLQNDNVNNPNIGKYFSDHLSVSVGEIIPKAKTELNKIIGFRFTSGGGMRNIRFELANNSSKRKCLLPNFTHVGFETNSLGGFDYLREILQDVQKRKFPTLASFIGLLKHSPWFIRAVWWKFYHKRLLFPQNCKLIVHTVVEQHPIEKNRITLSDSEKDLHGSPIANIRWQISQDDINQIIDAAELFKETWNNCGLKELGEYKRFPIQMITSEVENSGGIFHPTSSTKMGHDETSGVVDKDLKMFGAPNIRLLSTSVLPTGGGANPTMMLLLLGQRLVSQLIRNEN</sequence>
<evidence type="ECO:0000259" key="6">
    <source>
        <dbReference type="Pfam" id="PF05199"/>
    </source>
</evidence>
<dbReference type="Pfam" id="PF05199">
    <property type="entry name" value="GMC_oxred_C"/>
    <property type="match status" value="1"/>
</dbReference>
<dbReference type="InterPro" id="IPR051473">
    <property type="entry name" value="P2Ox-like"/>
</dbReference>
<evidence type="ECO:0000256" key="1">
    <source>
        <dbReference type="ARBA" id="ARBA00001974"/>
    </source>
</evidence>
<dbReference type="SUPFAM" id="SSF51905">
    <property type="entry name" value="FAD/NAD(P)-binding domain"/>
    <property type="match status" value="1"/>
</dbReference>
<dbReference type="Proteomes" id="UP001595477">
    <property type="component" value="Unassembled WGS sequence"/>
</dbReference>